<keyword evidence="7" id="KW-1185">Reference proteome</keyword>
<sequence>MLTANEVVPPAAAAALAAAVAAAAQDGSPTMAPAAPMLPPPPAAVAAAAAANGMRPMNAADPSLLAGIPDGLRETNDAEIDMARNKVTFLVTLNKDDVQHLRNVGPTHGIHFLREHFPERFKNSAYVMEHPDKLQCVADYPPEEELDTLDPLELPPIDLQEHLIEFYFEYLRPFFPIMDRDQLNFYRRAESGERFFFEQHSLFAVAAQWIVRLGRPRPPGFQHPAIHVRKAKKLLHRTLSAAPSLSRTCGLMLLAMTEAPDGKGSAWALSGLAIRIAQDVGLHLDLARLPVKSFFSERQMHRVRTV</sequence>
<name>A0A0L0SUX5_ALLM3</name>
<dbReference type="PANTHER" id="PTHR46910">
    <property type="entry name" value="TRANSCRIPTION FACTOR PDR1"/>
    <property type="match status" value="1"/>
</dbReference>
<dbReference type="EMBL" id="GG745349">
    <property type="protein sequence ID" value="KNE66266.1"/>
    <property type="molecule type" value="Genomic_DNA"/>
</dbReference>
<accession>A0A0L0SUX5</accession>
<protein>
    <recommendedName>
        <fullName evidence="5">Xylanolytic transcriptional activator regulatory domain-containing protein</fullName>
    </recommendedName>
</protein>
<dbReference type="Proteomes" id="UP000054350">
    <property type="component" value="Unassembled WGS sequence"/>
</dbReference>
<evidence type="ECO:0000256" key="4">
    <source>
        <dbReference type="ARBA" id="ARBA00023242"/>
    </source>
</evidence>
<reference evidence="6 7" key="1">
    <citation type="submission" date="2009-11" db="EMBL/GenBank/DDBJ databases">
        <title>Annotation of Allomyces macrogynus ATCC 38327.</title>
        <authorList>
            <consortium name="The Broad Institute Genome Sequencing Platform"/>
            <person name="Russ C."/>
            <person name="Cuomo C."/>
            <person name="Burger G."/>
            <person name="Gray M.W."/>
            <person name="Holland P.W.H."/>
            <person name="King N."/>
            <person name="Lang F.B.F."/>
            <person name="Roger A.J."/>
            <person name="Ruiz-Trillo I."/>
            <person name="Young S.K."/>
            <person name="Zeng Q."/>
            <person name="Gargeya S."/>
            <person name="Fitzgerald M."/>
            <person name="Haas B."/>
            <person name="Abouelleil A."/>
            <person name="Alvarado L."/>
            <person name="Arachchi H.M."/>
            <person name="Berlin A."/>
            <person name="Chapman S.B."/>
            <person name="Gearin G."/>
            <person name="Goldberg J."/>
            <person name="Griggs A."/>
            <person name="Gujja S."/>
            <person name="Hansen M."/>
            <person name="Heiman D."/>
            <person name="Howarth C."/>
            <person name="Larimer J."/>
            <person name="Lui A."/>
            <person name="MacDonald P.J.P."/>
            <person name="McCowen C."/>
            <person name="Montmayeur A."/>
            <person name="Murphy C."/>
            <person name="Neiman D."/>
            <person name="Pearson M."/>
            <person name="Priest M."/>
            <person name="Roberts A."/>
            <person name="Saif S."/>
            <person name="Shea T."/>
            <person name="Sisk P."/>
            <person name="Stolte C."/>
            <person name="Sykes S."/>
            <person name="Wortman J."/>
            <person name="Nusbaum C."/>
            <person name="Birren B."/>
        </authorList>
    </citation>
    <scope>NUCLEOTIDE SEQUENCE [LARGE SCALE GENOMIC DNA]</scope>
    <source>
        <strain evidence="6 7">ATCC 38327</strain>
    </source>
</reference>
<evidence type="ECO:0000256" key="2">
    <source>
        <dbReference type="ARBA" id="ARBA00022723"/>
    </source>
</evidence>
<feature type="non-terminal residue" evidence="6">
    <location>
        <position position="1"/>
    </location>
</feature>
<dbReference type="VEuPathDB" id="FungiDB:AMAG_10500"/>
<dbReference type="Pfam" id="PF04082">
    <property type="entry name" value="Fungal_trans"/>
    <property type="match status" value="1"/>
</dbReference>
<feature type="domain" description="Xylanolytic transcriptional activator regulatory" evidence="5">
    <location>
        <begin position="164"/>
        <end position="303"/>
    </location>
</feature>
<dbReference type="PANTHER" id="PTHR46910:SF3">
    <property type="entry name" value="HALOTOLERANCE PROTEIN 9-RELATED"/>
    <property type="match status" value="1"/>
</dbReference>
<gene>
    <name evidence="6" type="ORF">AMAG_10500</name>
</gene>
<dbReference type="GO" id="GO:0006351">
    <property type="term" value="P:DNA-templated transcription"/>
    <property type="evidence" value="ECO:0007669"/>
    <property type="project" value="InterPro"/>
</dbReference>
<evidence type="ECO:0000256" key="1">
    <source>
        <dbReference type="ARBA" id="ARBA00004123"/>
    </source>
</evidence>
<keyword evidence="3" id="KW-0238">DNA-binding</keyword>
<dbReference type="CDD" id="cd12148">
    <property type="entry name" value="fungal_TF_MHR"/>
    <property type="match status" value="1"/>
</dbReference>
<keyword evidence="2" id="KW-0479">Metal-binding</keyword>
<evidence type="ECO:0000313" key="6">
    <source>
        <dbReference type="EMBL" id="KNE66266.1"/>
    </source>
</evidence>
<dbReference type="GO" id="GO:0005634">
    <property type="term" value="C:nucleus"/>
    <property type="evidence" value="ECO:0007669"/>
    <property type="project" value="UniProtKB-SubCell"/>
</dbReference>
<dbReference type="GO" id="GO:0008270">
    <property type="term" value="F:zinc ion binding"/>
    <property type="evidence" value="ECO:0007669"/>
    <property type="project" value="InterPro"/>
</dbReference>
<evidence type="ECO:0000259" key="5">
    <source>
        <dbReference type="Pfam" id="PF04082"/>
    </source>
</evidence>
<keyword evidence="4" id="KW-0539">Nucleus</keyword>
<organism evidence="6 7">
    <name type="scientific">Allomyces macrogynus (strain ATCC 38327)</name>
    <name type="common">Allomyces javanicus var. macrogynus</name>
    <dbReference type="NCBI Taxonomy" id="578462"/>
    <lineage>
        <taxon>Eukaryota</taxon>
        <taxon>Fungi</taxon>
        <taxon>Fungi incertae sedis</taxon>
        <taxon>Blastocladiomycota</taxon>
        <taxon>Blastocladiomycetes</taxon>
        <taxon>Blastocladiales</taxon>
        <taxon>Blastocladiaceae</taxon>
        <taxon>Allomyces</taxon>
    </lineage>
</organism>
<dbReference type="InterPro" id="IPR050987">
    <property type="entry name" value="AtrR-like"/>
</dbReference>
<comment type="subcellular location">
    <subcellularLocation>
        <location evidence="1">Nucleus</location>
    </subcellularLocation>
</comment>
<dbReference type="OrthoDB" id="39175at2759"/>
<evidence type="ECO:0000256" key="3">
    <source>
        <dbReference type="ARBA" id="ARBA00023125"/>
    </source>
</evidence>
<reference evidence="7" key="2">
    <citation type="submission" date="2009-11" db="EMBL/GenBank/DDBJ databases">
        <title>The Genome Sequence of Allomyces macrogynus strain ATCC 38327.</title>
        <authorList>
            <consortium name="The Broad Institute Genome Sequencing Platform"/>
            <person name="Russ C."/>
            <person name="Cuomo C."/>
            <person name="Shea T."/>
            <person name="Young S.K."/>
            <person name="Zeng Q."/>
            <person name="Koehrsen M."/>
            <person name="Haas B."/>
            <person name="Borodovsky M."/>
            <person name="Guigo R."/>
            <person name="Alvarado L."/>
            <person name="Berlin A."/>
            <person name="Borenstein D."/>
            <person name="Chen Z."/>
            <person name="Engels R."/>
            <person name="Freedman E."/>
            <person name="Gellesch M."/>
            <person name="Goldberg J."/>
            <person name="Griggs A."/>
            <person name="Gujja S."/>
            <person name="Heiman D."/>
            <person name="Hepburn T."/>
            <person name="Howarth C."/>
            <person name="Jen D."/>
            <person name="Larson L."/>
            <person name="Lewis B."/>
            <person name="Mehta T."/>
            <person name="Park D."/>
            <person name="Pearson M."/>
            <person name="Roberts A."/>
            <person name="Saif S."/>
            <person name="Shenoy N."/>
            <person name="Sisk P."/>
            <person name="Stolte C."/>
            <person name="Sykes S."/>
            <person name="Walk T."/>
            <person name="White J."/>
            <person name="Yandava C."/>
            <person name="Burger G."/>
            <person name="Gray M.W."/>
            <person name="Holland P.W.H."/>
            <person name="King N."/>
            <person name="Lang F.B.F."/>
            <person name="Roger A.J."/>
            <person name="Ruiz-Trillo I."/>
            <person name="Lander E."/>
            <person name="Nusbaum C."/>
        </authorList>
    </citation>
    <scope>NUCLEOTIDE SEQUENCE [LARGE SCALE GENOMIC DNA]</scope>
    <source>
        <strain evidence="7">ATCC 38327</strain>
    </source>
</reference>
<dbReference type="AlphaFoldDB" id="A0A0L0SUX5"/>
<dbReference type="GO" id="GO:0003700">
    <property type="term" value="F:DNA-binding transcription factor activity"/>
    <property type="evidence" value="ECO:0007669"/>
    <property type="project" value="InterPro"/>
</dbReference>
<dbReference type="GO" id="GO:0003677">
    <property type="term" value="F:DNA binding"/>
    <property type="evidence" value="ECO:0007669"/>
    <property type="project" value="UniProtKB-KW"/>
</dbReference>
<dbReference type="InterPro" id="IPR007219">
    <property type="entry name" value="XnlR_reg_dom"/>
</dbReference>
<evidence type="ECO:0000313" key="7">
    <source>
        <dbReference type="Proteomes" id="UP000054350"/>
    </source>
</evidence>
<proteinExistence type="predicted"/>